<evidence type="ECO:0000313" key="1">
    <source>
        <dbReference type="EMBL" id="CAG6742971.1"/>
    </source>
</evidence>
<sequence>MMGGREKETGKLLIIIVWENYFLCEQYLSNLRAGDVFYVQGDSEISSTVLYSGRIRNKHTLMYIYEYSDTMIQKKLAQGNLSQYRCCSRIYIVEILYQVQA</sequence>
<proteinExistence type="predicted"/>
<dbReference type="EMBL" id="HBUF01441481">
    <property type="protein sequence ID" value="CAG6742971.1"/>
    <property type="molecule type" value="Transcribed_RNA"/>
</dbReference>
<protein>
    <submittedName>
        <fullName evidence="1">Uncharacterized protein</fullName>
    </submittedName>
</protein>
<accession>A0A8D8ZB62</accession>
<organism evidence="1">
    <name type="scientific">Cacopsylla melanoneura</name>
    <dbReference type="NCBI Taxonomy" id="428564"/>
    <lineage>
        <taxon>Eukaryota</taxon>
        <taxon>Metazoa</taxon>
        <taxon>Ecdysozoa</taxon>
        <taxon>Arthropoda</taxon>
        <taxon>Hexapoda</taxon>
        <taxon>Insecta</taxon>
        <taxon>Pterygota</taxon>
        <taxon>Neoptera</taxon>
        <taxon>Paraneoptera</taxon>
        <taxon>Hemiptera</taxon>
        <taxon>Sternorrhyncha</taxon>
        <taxon>Psylloidea</taxon>
        <taxon>Psyllidae</taxon>
        <taxon>Psyllinae</taxon>
        <taxon>Cacopsylla</taxon>
    </lineage>
</organism>
<dbReference type="AlphaFoldDB" id="A0A8D8ZB62"/>
<name>A0A8D8ZB62_9HEMI</name>
<reference evidence="1" key="1">
    <citation type="submission" date="2021-05" db="EMBL/GenBank/DDBJ databases">
        <authorList>
            <person name="Alioto T."/>
            <person name="Alioto T."/>
            <person name="Gomez Garrido J."/>
        </authorList>
    </citation>
    <scope>NUCLEOTIDE SEQUENCE</scope>
</reference>